<dbReference type="AlphaFoldDB" id="A0A368DS50"/>
<dbReference type="InterPro" id="IPR036388">
    <property type="entry name" value="WH-like_DNA-bd_sf"/>
</dbReference>
<evidence type="ECO:0000313" key="3">
    <source>
        <dbReference type="Proteomes" id="UP000253570"/>
    </source>
</evidence>
<dbReference type="Gene3D" id="1.10.10.10">
    <property type="entry name" value="Winged helix-like DNA-binding domain superfamily/Winged helix DNA-binding domain"/>
    <property type="match status" value="1"/>
</dbReference>
<sequence>MLINIKKILADNPSPSTYEGTNTYILGNENLVIIDPGPDSDKHLSKLINYIGKRKVELIVATHHHADHIGLLHKLSSIKNSPIFIGRGQINTFYKYDSRLEERCSLFESTILTREFRINTIHTPGHSSDHYCFHIPSIALFSGDHIMGWSTTMIRLPDGNMRDYLESLELIKNLSHEQILPAHGEKILDGKKRCQQLIAHRNKRSLQVKNTLKNAELNLSEITEIIYGKINKKLIDYAKYTLEALLENMIENNIIKKEKKKDIYYYSIK</sequence>
<dbReference type="GO" id="GO:0016787">
    <property type="term" value="F:hydrolase activity"/>
    <property type="evidence" value="ECO:0007669"/>
    <property type="project" value="UniProtKB-KW"/>
</dbReference>
<proteinExistence type="predicted"/>
<reference evidence="2 3" key="1">
    <citation type="journal article" date="2018" name="Microbiome">
        <title>Fine metagenomic profile of the Mediterranean stratified and mixed water columns revealed by assembly and recruitment.</title>
        <authorList>
            <person name="Haro-Moreno J.M."/>
            <person name="Lopez-Perez M."/>
            <person name="De La Torre J.R."/>
            <person name="Picazo A."/>
            <person name="Camacho A."/>
            <person name="Rodriguez-Valera F."/>
        </authorList>
    </citation>
    <scope>NUCLEOTIDE SEQUENCE [LARGE SCALE GENOMIC DNA]</scope>
    <source>
        <strain evidence="2">MED-G57</strain>
    </source>
</reference>
<accession>A0A368DS50</accession>
<protein>
    <submittedName>
        <fullName evidence="2">MBL fold metallo-hydrolase</fullName>
    </submittedName>
</protein>
<evidence type="ECO:0000313" key="2">
    <source>
        <dbReference type="EMBL" id="RCL74166.1"/>
    </source>
</evidence>
<evidence type="ECO:0000259" key="1">
    <source>
        <dbReference type="SMART" id="SM00849"/>
    </source>
</evidence>
<dbReference type="PANTHER" id="PTHR23131">
    <property type="entry name" value="ENDORIBONUCLEASE LACTB2"/>
    <property type="match status" value="1"/>
</dbReference>
<dbReference type="Proteomes" id="UP000253570">
    <property type="component" value="Unassembled WGS sequence"/>
</dbReference>
<dbReference type="EMBL" id="QOQD01000003">
    <property type="protein sequence ID" value="RCL74166.1"/>
    <property type="molecule type" value="Genomic_DNA"/>
</dbReference>
<dbReference type="CDD" id="cd16278">
    <property type="entry name" value="metallo-hydrolase-like_MBL-fold"/>
    <property type="match status" value="1"/>
</dbReference>
<dbReference type="SMART" id="SM00849">
    <property type="entry name" value="Lactamase_B"/>
    <property type="match status" value="1"/>
</dbReference>
<name>A0A368DS50_9PROT</name>
<dbReference type="SUPFAM" id="SSF56281">
    <property type="entry name" value="Metallo-hydrolase/oxidoreductase"/>
    <property type="match status" value="1"/>
</dbReference>
<gene>
    <name evidence="2" type="ORF">DBW71_01830</name>
</gene>
<dbReference type="PANTHER" id="PTHR23131:SF0">
    <property type="entry name" value="ENDORIBONUCLEASE LACTB2"/>
    <property type="match status" value="1"/>
</dbReference>
<dbReference type="Pfam" id="PF00753">
    <property type="entry name" value="Lactamase_B"/>
    <property type="match status" value="1"/>
</dbReference>
<keyword evidence="2" id="KW-0378">Hydrolase</keyword>
<dbReference type="InterPro" id="IPR001279">
    <property type="entry name" value="Metallo-B-lactamas"/>
</dbReference>
<dbReference type="Gene3D" id="3.60.15.10">
    <property type="entry name" value="Ribonuclease Z/Hydroxyacylglutathione hydrolase-like"/>
    <property type="match status" value="1"/>
</dbReference>
<dbReference type="InterPro" id="IPR036866">
    <property type="entry name" value="RibonucZ/Hydroxyglut_hydro"/>
</dbReference>
<feature type="domain" description="Metallo-beta-lactamase" evidence="1">
    <location>
        <begin position="20"/>
        <end position="183"/>
    </location>
</feature>
<dbReference type="InterPro" id="IPR050662">
    <property type="entry name" value="Sec-metab_biosynth-thioest"/>
</dbReference>
<organism evidence="2 3">
    <name type="scientific">PS1 clade bacterium</name>
    <dbReference type="NCBI Taxonomy" id="2175152"/>
    <lineage>
        <taxon>Bacteria</taxon>
        <taxon>Pseudomonadati</taxon>
        <taxon>Pseudomonadota</taxon>
        <taxon>Alphaproteobacteria</taxon>
        <taxon>PS1 clade</taxon>
    </lineage>
</organism>
<comment type="caution">
    <text evidence="2">The sequence shown here is derived from an EMBL/GenBank/DDBJ whole genome shotgun (WGS) entry which is preliminary data.</text>
</comment>